<proteinExistence type="predicted"/>
<dbReference type="Proteomes" id="UP001301388">
    <property type="component" value="Unassembled WGS sequence"/>
</dbReference>
<sequence length="110" mass="12306">MDNKIKADLSTSNEPLLDKDISLKHILDQSKEITIDLENAADQLGSVNAVLKNDHKVMPPFPTVEEVIAQNEEAEKKVHKAAEDLHQINTELTKQVADKYNIESELSENS</sequence>
<keyword evidence="1" id="KW-0175">Coiled coil</keyword>
<gene>
    <name evidence="2" type="ORF">VB774_05605</name>
</gene>
<dbReference type="RefSeq" id="WP_281009771.1">
    <property type="nucleotide sequence ID" value="NZ_JAYGIE010000016.1"/>
</dbReference>
<evidence type="ECO:0000313" key="3">
    <source>
        <dbReference type="Proteomes" id="UP001301388"/>
    </source>
</evidence>
<evidence type="ECO:0000256" key="1">
    <source>
        <dbReference type="SAM" id="Coils"/>
    </source>
</evidence>
<evidence type="ECO:0000313" key="2">
    <source>
        <dbReference type="EMBL" id="MEA5477091.1"/>
    </source>
</evidence>
<name>A0ABU5TFQ5_9CYAN</name>
<dbReference type="EMBL" id="JAYGIE010000016">
    <property type="protein sequence ID" value="MEA5477091.1"/>
    <property type="molecule type" value="Genomic_DNA"/>
</dbReference>
<organism evidence="2 3">
    <name type="scientific">Pseudanabaena galeata UHCC 0370</name>
    <dbReference type="NCBI Taxonomy" id="3110310"/>
    <lineage>
        <taxon>Bacteria</taxon>
        <taxon>Bacillati</taxon>
        <taxon>Cyanobacteriota</taxon>
        <taxon>Cyanophyceae</taxon>
        <taxon>Pseudanabaenales</taxon>
        <taxon>Pseudanabaenaceae</taxon>
        <taxon>Pseudanabaena</taxon>
    </lineage>
</organism>
<protein>
    <submittedName>
        <fullName evidence="2">Uncharacterized protein</fullName>
    </submittedName>
</protein>
<reference evidence="2 3" key="1">
    <citation type="submission" date="2023-12" db="EMBL/GenBank/DDBJ databases">
        <title>Baltic Sea Cyanobacteria.</title>
        <authorList>
            <person name="Delbaje E."/>
            <person name="Fewer D.P."/>
            <person name="Shishido T.K."/>
        </authorList>
    </citation>
    <scope>NUCLEOTIDE SEQUENCE [LARGE SCALE GENOMIC DNA]</scope>
    <source>
        <strain evidence="2 3">UHCC 0370</strain>
    </source>
</reference>
<feature type="coiled-coil region" evidence="1">
    <location>
        <begin position="64"/>
        <end position="91"/>
    </location>
</feature>
<keyword evidence="3" id="KW-1185">Reference proteome</keyword>
<comment type="caution">
    <text evidence="2">The sequence shown here is derived from an EMBL/GenBank/DDBJ whole genome shotgun (WGS) entry which is preliminary data.</text>
</comment>
<accession>A0ABU5TFQ5</accession>